<dbReference type="Gene3D" id="1.10.490.50">
    <property type="entry name" value="Antibiotic binding domain of TipA-like multidrug resistance regulators"/>
    <property type="match status" value="1"/>
</dbReference>
<dbReference type="InterPro" id="IPR047057">
    <property type="entry name" value="MerR_fam"/>
</dbReference>
<feature type="domain" description="HTH merR-type" evidence="6">
    <location>
        <begin position="1"/>
        <end position="71"/>
    </location>
</feature>
<evidence type="ECO:0000256" key="4">
    <source>
        <dbReference type="ARBA" id="ARBA00023163"/>
    </source>
</evidence>
<dbReference type="PANTHER" id="PTHR30204">
    <property type="entry name" value="REDOX-CYCLING DRUG-SENSING TRANSCRIPTIONAL ACTIVATOR SOXR"/>
    <property type="match status" value="1"/>
</dbReference>
<dbReference type="Pfam" id="PF13411">
    <property type="entry name" value="MerR_1"/>
    <property type="match status" value="1"/>
</dbReference>
<evidence type="ECO:0000313" key="7">
    <source>
        <dbReference type="EMBL" id="AJD90364.1"/>
    </source>
</evidence>
<accession>A0A0B5AQM1</accession>
<dbReference type="KEGG" id="jeo:JMA_10470"/>
<sequence>MEYTVQQLAKLSGVSGRTLRYYDEIDLLKPARISSSGYRIYSQKEVDLLQQILFYRELEVSLDEIRHIIHHPDFDLVSALQQHVQKLQEKHARLEQIISTVQKTIESKEGGTPMKDQEKFEGFKKKMIDENEKQYGNEVREKYGDQVVDASNAKMMGLSEADFNKMNEVEKSFFVELKKAFETGDPASPEAQKAVALHKEWLSFTWPKYSREAHAGLGDMYVSDERFTAYYDQYVEGGTKFLRDAISVYAGK</sequence>
<dbReference type="GO" id="GO:0003700">
    <property type="term" value="F:DNA-binding transcription factor activity"/>
    <property type="evidence" value="ECO:0007669"/>
    <property type="project" value="InterPro"/>
</dbReference>
<evidence type="ECO:0000313" key="8">
    <source>
        <dbReference type="Proteomes" id="UP000031449"/>
    </source>
</evidence>
<dbReference type="EMBL" id="CP009416">
    <property type="protein sequence ID" value="AJD90364.1"/>
    <property type="molecule type" value="Genomic_DNA"/>
</dbReference>
<keyword evidence="1" id="KW-0805">Transcription regulation</keyword>
<evidence type="ECO:0000259" key="6">
    <source>
        <dbReference type="PROSITE" id="PS50937"/>
    </source>
</evidence>
<name>A0A0B5AQM1_9BACL</name>
<evidence type="ECO:0000256" key="2">
    <source>
        <dbReference type="ARBA" id="ARBA00023125"/>
    </source>
</evidence>
<proteinExistence type="predicted"/>
<evidence type="ECO:0000256" key="5">
    <source>
        <dbReference type="SAM" id="Coils"/>
    </source>
</evidence>
<dbReference type="CDD" id="cd01106">
    <property type="entry name" value="HTH_TipAL-Mta"/>
    <property type="match status" value="1"/>
</dbReference>
<reference evidence="7 8" key="1">
    <citation type="submission" date="2014-08" db="EMBL/GenBank/DDBJ databases">
        <title>Complete genome of a marine bacteria Jeotgalibacillus malaysiensis.</title>
        <authorList>
            <person name="Yaakop A.S."/>
            <person name="Chan K.-G."/>
            <person name="Goh K.M."/>
        </authorList>
    </citation>
    <scope>NUCLEOTIDE SEQUENCE [LARGE SCALE GENOMIC DNA]</scope>
    <source>
        <strain evidence="7 8">D5</strain>
    </source>
</reference>
<dbReference type="InterPro" id="IPR012925">
    <property type="entry name" value="TipAS_dom"/>
</dbReference>
<dbReference type="PROSITE" id="PS50937">
    <property type="entry name" value="HTH_MERR_2"/>
    <property type="match status" value="1"/>
</dbReference>
<protein>
    <submittedName>
        <fullName evidence="7">MerR family transcriptional regulator</fullName>
    </submittedName>
</protein>
<dbReference type="AlphaFoldDB" id="A0A0B5AQM1"/>
<dbReference type="InterPro" id="IPR036244">
    <property type="entry name" value="TipA-like_antibiotic-bd"/>
</dbReference>
<dbReference type="SUPFAM" id="SSF89082">
    <property type="entry name" value="Antibiotic binding domain of TipA-like multidrug resistance regulators"/>
    <property type="match status" value="1"/>
</dbReference>
<gene>
    <name evidence="7" type="ORF">JMA_10470</name>
</gene>
<dbReference type="InterPro" id="IPR000551">
    <property type="entry name" value="MerR-type_HTH_dom"/>
</dbReference>
<dbReference type="Pfam" id="PF07739">
    <property type="entry name" value="TipAS"/>
    <property type="match status" value="1"/>
</dbReference>
<keyword evidence="5" id="KW-0175">Coiled coil</keyword>
<feature type="coiled-coil region" evidence="5">
    <location>
        <begin position="77"/>
        <end position="104"/>
    </location>
</feature>
<dbReference type="InterPro" id="IPR009061">
    <property type="entry name" value="DNA-bd_dom_put_sf"/>
</dbReference>
<dbReference type="STRING" id="1508404.JMA_10470"/>
<dbReference type="PANTHER" id="PTHR30204:SF90">
    <property type="entry name" value="HTH-TYPE TRANSCRIPTIONAL ACTIVATOR MTA"/>
    <property type="match status" value="1"/>
</dbReference>
<keyword evidence="3" id="KW-0010">Activator</keyword>
<evidence type="ECO:0000256" key="1">
    <source>
        <dbReference type="ARBA" id="ARBA00023015"/>
    </source>
</evidence>
<dbReference type="Proteomes" id="UP000031449">
    <property type="component" value="Chromosome"/>
</dbReference>
<dbReference type="OrthoDB" id="9814833at2"/>
<keyword evidence="4" id="KW-0804">Transcription</keyword>
<dbReference type="Gene3D" id="1.10.1660.10">
    <property type="match status" value="1"/>
</dbReference>
<dbReference type="SMART" id="SM00422">
    <property type="entry name" value="HTH_MERR"/>
    <property type="match status" value="1"/>
</dbReference>
<dbReference type="SUPFAM" id="SSF46955">
    <property type="entry name" value="Putative DNA-binding domain"/>
    <property type="match status" value="1"/>
</dbReference>
<dbReference type="GO" id="GO:0003677">
    <property type="term" value="F:DNA binding"/>
    <property type="evidence" value="ECO:0007669"/>
    <property type="project" value="UniProtKB-KW"/>
</dbReference>
<dbReference type="BioCyc" id="JESP1508404:G14D9-10279-MONOMER"/>
<keyword evidence="8" id="KW-1185">Reference proteome</keyword>
<evidence type="ECO:0000256" key="3">
    <source>
        <dbReference type="ARBA" id="ARBA00023159"/>
    </source>
</evidence>
<organism evidence="7 8">
    <name type="scientific">Jeotgalibacillus malaysiensis</name>
    <dbReference type="NCBI Taxonomy" id="1508404"/>
    <lineage>
        <taxon>Bacteria</taxon>
        <taxon>Bacillati</taxon>
        <taxon>Bacillota</taxon>
        <taxon>Bacilli</taxon>
        <taxon>Bacillales</taxon>
        <taxon>Caryophanaceae</taxon>
        <taxon>Jeotgalibacillus</taxon>
    </lineage>
</organism>
<keyword evidence="2" id="KW-0238">DNA-binding</keyword>
<dbReference type="HOGENOM" id="CLU_060077_0_3_9"/>